<keyword evidence="1" id="KW-0732">Signal</keyword>
<gene>
    <name evidence="2" type="ORF">VEGS13_0620</name>
</gene>
<organism evidence="2">
    <name type="scientific">Escherichia coli</name>
    <dbReference type="NCBI Taxonomy" id="562"/>
    <lineage>
        <taxon>Bacteria</taxon>
        <taxon>Pseudomonadati</taxon>
        <taxon>Pseudomonadota</taxon>
        <taxon>Gammaproteobacteria</taxon>
        <taxon>Enterobacterales</taxon>
        <taxon>Enterobacteriaceae</taxon>
        <taxon>Escherichia</taxon>
    </lineage>
</organism>
<evidence type="ECO:0000313" key="2">
    <source>
        <dbReference type="EMBL" id="BBP42002.1"/>
    </source>
</evidence>
<feature type="chain" id="PRO_5025637340" description="Lipoprotein" evidence="1">
    <location>
        <begin position="22"/>
        <end position="105"/>
    </location>
</feature>
<accession>A0A6C7GZV2</accession>
<dbReference type="AlphaFoldDB" id="A0A6C7GZV2"/>
<evidence type="ECO:0008006" key="3">
    <source>
        <dbReference type="Google" id="ProtNLM"/>
    </source>
</evidence>
<geneLocation type="plasmid" evidence="2">
    <name>p2017.15.03CC</name>
</geneLocation>
<evidence type="ECO:0000256" key="1">
    <source>
        <dbReference type="SAM" id="SignalP"/>
    </source>
</evidence>
<feature type="signal peptide" evidence="1">
    <location>
        <begin position="1"/>
        <end position="21"/>
    </location>
</feature>
<name>A0A6C7GZV2_ECOLX</name>
<reference evidence="2" key="1">
    <citation type="journal article" date="2020" name="MSphere">
        <title>High Prevalence of Colistin-Resistant Escherichia Coli With Chromosomally Carried mcr-1 in Healthy Residents in Vietnam.</title>
        <authorList>
            <person name="Yamaguchi T."/>
            <person name="Kawahara R."/>
            <person name="Hamamoto K."/>
            <person name="Hirai I."/>
            <person name="Khong D.T."/>
            <person name="Nguyen T.N."/>
            <person name="Tran H.T."/>
            <person name="Motooka D."/>
            <person name="Nakamura S."/>
            <person name="Yamamoto Y."/>
        </authorList>
    </citation>
    <scope>NUCLEOTIDE SEQUENCE</scope>
    <source>
        <strain evidence="2">2017.15.03CC</strain>
        <plasmid evidence="2">p2017.15.03CC</plasmid>
    </source>
</reference>
<proteinExistence type="predicted"/>
<protein>
    <recommendedName>
        <fullName evidence="3">Lipoprotein</fullName>
    </recommendedName>
</protein>
<dbReference type="EMBL" id="LC511659">
    <property type="protein sequence ID" value="BBP42002.1"/>
    <property type="molecule type" value="Genomic_DNA"/>
</dbReference>
<keyword evidence="2" id="KW-0614">Plasmid</keyword>
<dbReference type="PROSITE" id="PS51257">
    <property type="entry name" value="PROKAR_LIPOPROTEIN"/>
    <property type="match status" value="1"/>
</dbReference>
<sequence>MQMKLGNLLAAAIVLTITACAGKAEKDPQYVAAEKCADLVITKSKALAEKGISGNYEFTSKLRTTSTSDGPFTSTQIRGIPYATSTFLDNGNEGSAWRQCMGQLL</sequence>